<evidence type="ECO:0000313" key="1">
    <source>
        <dbReference type="EMBL" id="GHD92824.1"/>
    </source>
</evidence>
<name>A0A918Y6R0_9ACTN</name>
<dbReference type="RefSeq" id="WP_190179826.1">
    <property type="nucleotide sequence ID" value="NZ_BMVF01000013.1"/>
</dbReference>
<reference evidence="1" key="1">
    <citation type="journal article" date="2014" name="Int. J. Syst. Evol. Microbiol.">
        <title>Complete genome sequence of Corynebacterium casei LMG S-19264T (=DSM 44701T), isolated from a smear-ripened cheese.</title>
        <authorList>
            <consortium name="US DOE Joint Genome Institute (JGI-PGF)"/>
            <person name="Walter F."/>
            <person name="Albersmeier A."/>
            <person name="Kalinowski J."/>
            <person name="Ruckert C."/>
        </authorList>
    </citation>
    <scope>NUCLEOTIDE SEQUENCE</scope>
    <source>
        <strain evidence="1">JCM 4654</strain>
    </source>
</reference>
<gene>
    <name evidence="1" type="ORF">GCM10010508_47190</name>
</gene>
<accession>A0A918Y6R0</accession>
<dbReference type="Proteomes" id="UP000608955">
    <property type="component" value="Unassembled WGS sequence"/>
</dbReference>
<reference evidence="1" key="2">
    <citation type="submission" date="2020-09" db="EMBL/GenBank/DDBJ databases">
        <authorList>
            <person name="Sun Q."/>
            <person name="Ohkuma M."/>
        </authorList>
    </citation>
    <scope>NUCLEOTIDE SEQUENCE</scope>
    <source>
        <strain evidence="1">JCM 4654</strain>
    </source>
</reference>
<protein>
    <submittedName>
        <fullName evidence="1">Uncharacterized protein</fullName>
    </submittedName>
</protein>
<evidence type="ECO:0000313" key="2">
    <source>
        <dbReference type="Proteomes" id="UP000608955"/>
    </source>
</evidence>
<sequence length="120" mass="13754">MTVKLNARAYNHAKKLTEEGLIVLDDRDEWSEHQPSAADENAYLEEHGFNEYARWYLGIDDEMGEETKGRYKFPYGDFERVHRCGVLSAEVRAGQQKYADIENAAAHLHGLLDGRRAGNR</sequence>
<proteinExistence type="predicted"/>
<organism evidence="1 2">
    <name type="scientific">Streptomyces naganishii JCM 4654</name>
    <dbReference type="NCBI Taxonomy" id="1306179"/>
    <lineage>
        <taxon>Bacteria</taxon>
        <taxon>Bacillati</taxon>
        <taxon>Actinomycetota</taxon>
        <taxon>Actinomycetes</taxon>
        <taxon>Kitasatosporales</taxon>
        <taxon>Streptomycetaceae</taxon>
        <taxon>Streptomyces</taxon>
    </lineage>
</organism>
<keyword evidence="2" id="KW-1185">Reference proteome</keyword>
<dbReference type="EMBL" id="BMVF01000013">
    <property type="protein sequence ID" value="GHD92824.1"/>
    <property type="molecule type" value="Genomic_DNA"/>
</dbReference>
<dbReference type="AlphaFoldDB" id="A0A918Y6R0"/>
<comment type="caution">
    <text evidence="1">The sequence shown here is derived from an EMBL/GenBank/DDBJ whole genome shotgun (WGS) entry which is preliminary data.</text>
</comment>